<feature type="chain" id="PRO_5002794012" description="Lysozyme inhibitor LprI N-terminal domain-containing protein" evidence="1">
    <location>
        <begin position="41"/>
        <end position="193"/>
    </location>
</feature>
<dbReference type="EMBL" id="CP000934">
    <property type="protein sequence ID" value="ACE82713.1"/>
    <property type="molecule type" value="Genomic_DNA"/>
</dbReference>
<evidence type="ECO:0000256" key="1">
    <source>
        <dbReference type="SAM" id="SignalP"/>
    </source>
</evidence>
<dbReference type="KEGG" id="cja:CJA_2199"/>
<protein>
    <recommendedName>
        <fullName evidence="4">Lysozyme inhibitor LprI N-terminal domain-containing protein</fullName>
    </recommendedName>
</protein>
<reference evidence="2 3" key="1">
    <citation type="journal article" date="2008" name="J. Bacteriol.">
        <title>Insights into plant cell wall degradation from the genome sequence of the soil bacterium Cellvibrio japonicus.</title>
        <authorList>
            <person name="Deboy R.T."/>
            <person name="Mongodin E.F."/>
            <person name="Fouts D.E."/>
            <person name="Tailford L.E."/>
            <person name="Khouri H."/>
            <person name="Emerson J.B."/>
            <person name="Mohamoud Y."/>
            <person name="Watkins K."/>
            <person name="Henrissat B."/>
            <person name="Gilbert H.J."/>
            <person name="Nelson K.E."/>
        </authorList>
    </citation>
    <scope>NUCLEOTIDE SEQUENCE [LARGE SCALE GENOMIC DNA]</scope>
    <source>
        <strain evidence="2 3">Ueda107</strain>
    </source>
</reference>
<sequence length="193" mass="22450">MIYITACKFFFDINLINRRAIMTRLLAAILLVFLSQATLACDETCKRTKVETTKNIKYPSYLNLKYCQTTATDFLLNSRKSLQNYRDKQLGTAHRGGARNIRNFVLQRRDWLQECDKYMTDLDMGSLFRQKDTADKIFAAMNEVADELHKIMMRKKNNAEVLELVVAPAAQKFDQLFKLVDDHVIELQKRGLL</sequence>
<organism evidence="2 3">
    <name type="scientific">Cellvibrio japonicus (strain Ueda107)</name>
    <name type="common">Pseudomonas fluorescens subsp. cellulosa</name>
    <dbReference type="NCBI Taxonomy" id="498211"/>
    <lineage>
        <taxon>Bacteria</taxon>
        <taxon>Pseudomonadati</taxon>
        <taxon>Pseudomonadota</taxon>
        <taxon>Gammaproteobacteria</taxon>
        <taxon>Cellvibrionales</taxon>
        <taxon>Cellvibrionaceae</taxon>
        <taxon>Cellvibrio</taxon>
    </lineage>
</organism>
<dbReference type="Proteomes" id="UP000001036">
    <property type="component" value="Chromosome"/>
</dbReference>
<accession>B3PJ87</accession>
<gene>
    <name evidence="2" type="ordered locus">CJA_2199</name>
</gene>
<dbReference type="AlphaFoldDB" id="B3PJ87"/>
<keyword evidence="3" id="KW-1185">Reference proteome</keyword>
<feature type="signal peptide" evidence="1">
    <location>
        <begin position="1"/>
        <end position="40"/>
    </location>
</feature>
<keyword evidence="1" id="KW-0732">Signal</keyword>
<evidence type="ECO:0008006" key="4">
    <source>
        <dbReference type="Google" id="ProtNLM"/>
    </source>
</evidence>
<proteinExistence type="predicted"/>
<evidence type="ECO:0000313" key="3">
    <source>
        <dbReference type="Proteomes" id="UP000001036"/>
    </source>
</evidence>
<dbReference type="HOGENOM" id="CLU_1552534_0_0_6"/>
<dbReference type="STRING" id="498211.CJA_2199"/>
<dbReference type="eggNOG" id="ENOG5032WAM">
    <property type="taxonomic scope" value="Bacteria"/>
</dbReference>
<name>B3PJ87_CELJU</name>
<evidence type="ECO:0000313" key="2">
    <source>
        <dbReference type="EMBL" id="ACE82713.1"/>
    </source>
</evidence>